<protein>
    <submittedName>
        <fullName evidence="2">Uncharacterized protein</fullName>
    </submittedName>
</protein>
<reference evidence="2 3" key="1">
    <citation type="submission" date="2020-02" db="EMBL/GenBank/DDBJ databases">
        <authorList>
            <person name="Zhang X.-Y."/>
        </authorList>
    </citation>
    <scope>NUCLEOTIDE SEQUENCE [LARGE SCALE GENOMIC DNA]</scope>
    <source>
        <strain evidence="2 3">C33</strain>
    </source>
</reference>
<keyword evidence="1" id="KW-1133">Transmembrane helix</keyword>
<dbReference type="AlphaFoldDB" id="A0A845UXT4"/>
<evidence type="ECO:0000256" key="1">
    <source>
        <dbReference type="SAM" id="Phobius"/>
    </source>
</evidence>
<organism evidence="2 3">
    <name type="scientific">Wenzhouxiangella limi</name>
    <dbReference type="NCBI Taxonomy" id="2707351"/>
    <lineage>
        <taxon>Bacteria</taxon>
        <taxon>Pseudomonadati</taxon>
        <taxon>Pseudomonadota</taxon>
        <taxon>Gammaproteobacteria</taxon>
        <taxon>Chromatiales</taxon>
        <taxon>Wenzhouxiangellaceae</taxon>
        <taxon>Wenzhouxiangella</taxon>
    </lineage>
</organism>
<evidence type="ECO:0000313" key="3">
    <source>
        <dbReference type="Proteomes" id="UP000484885"/>
    </source>
</evidence>
<keyword evidence="1" id="KW-0472">Membrane</keyword>
<comment type="caution">
    <text evidence="2">The sequence shown here is derived from an EMBL/GenBank/DDBJ whole genome shotgun (WGS) entry which is preliminary data.</text>
</comment>
<gene>
    <name evidence="2" type="ORF">G3I74_04740</name>
</gene>
<keyword evidence="3" id="KW-1185">Reference proteome</keyword>
<accession>A0A845UXT4</accession>
<dbReference type="RefSeq" id="WP_164210445.1">
    <property type="nucleotide sequence ID" value="NZ_JAAGSC010000036.1"/>
</dbReference>
<proteinExistence type="predicted"/>
<sequence>MTIEHYFRELQPPAGGFERLKARLAQSEPKREWFPRLAVASFASIAVLVALLWPVLDKVRQERQALAELETIFMEARMPPLMIDGKEPVRLELQRDDVVAFWLEPDSP</sequence>
<name>A0A845UXT4_9GAMM</name>
<feature type="transmembrane region" description="Helical" evidence="1">
    <location>
        <begin position="33"/>
        <end position="56"/>
    </location>
</feature>
<dbReference type="Proteomes" id="UP000484885">
    <property type="component" value="Unassembled WGS sequence"/>
</dbReference>
<keyword evidence="1" id="KW-0812">Transmembrane</keyword>
<dbReference type="EMBL" id="JAAGSC010000036">
    <property type="protein sequence ID" value="NDY95032.1"/>
    <property type="molecule type" value="Genomic_DNA"/>
</dbReference>
<evidence type="ECO:0000313" key="2">
    <source>
        <dbReference type="EMBL" id="NDY95032.1"/>
    </source>
</evidence>